<proteinExistence type="predicted"/>
<keyword evidence="2" id="KW-1185">Reference proteome</keyword>
<name>A0AA38MGQ3_9CUCU</name>
<gene>
    <name evidence="1" type="ORF">Zmor_014217</name>
</gene>
<organism evidence="1 2">
    <name type="scientific">Zophobas morio</name>
    <dbReference type="NCBI Taxonomy" id="2755281"/>
    <lineage>
        <taxon>Eukaryota</taxon>
        <taxon>Metazoa</taxon>
        <taxon>Ecdysozoa</taxon>
        <taxon>Arthropoda</taxon>
        <taxon>Hexapoda</taxon>
        <taxon>Insecta</taxon>
        <taxon>Pterygota</taxon>
        <taxon>Neoptera</taxon>
        <taxon>Endopterygota</taxon>
        <taxon>Coleoptera</taxon>
        <taxon>Polyphaga</taxon>
        <taxon>Cucujiformia</taxon>
        <taxon>Tenebrionidae</taxon>
        <taxon>Zophobas</taxon>
    </lineage>
</organism>
<dbReference type="Proteomes" id="UP001168821">
    <property type="component" value="Unassembled WGS sequence"/>
</dbReference>
<sequence>MQVHKLLQACGGRSPFPFFLVTAVNRSTTKVPLERCSISGVWATGLELFSPRDGDSIYRKAYPTRISHDELCPAELGHYGRPTRKRSKLCTEAEKFTTSAAAPESIQTCGLVQVAR</sequence>
<evidence type="ECO:0000313" key="2">
    <source>
        <dbReference type="Proteomes" id="UP001168821"/>
    </source>
</evidence>
<dbReference type="EMBL" id="JALNTZ010000004">
    <property type="protein sequence ID" value="KAJ3655074.1"/>
    <property type="molecule type" value="Genomic_DNA"/>
</dbReference>
<protein>
    <submittedName>
        <fullName evidence="1">Uncharacterized protein</fullName>
    </submittedName>
</protein>
<accession>A0AA38MGQ3</accession>
<dbReference type="AlphaFoldDB" id="A0AA38MGQ3"/>
<reference evidence="1" key="1">
    <citation type="journal article" date="2023" name="G3 (Bethesda)">
        <title>Whole genome assemblies of Zophobas morio and Tenebrio molitor.</title>
        <authorList>
            <person name="Kaur S."/>
            <person name="Stinson S.A."/>
            <person name="diCenzo G.C."/>
        </authorList>
    </citation>
    <scope>NUCLEOTIDE SEQUENCE</scope>
    <source>
        <strain evidence="1">QUZm001</strain>
    </source>
</reference>
<comment type="caution">
    <text evidence="1">The sequence shown here is derived from an EMBL/GenBank/DDBJ whole genome shotgun (WGS) entry which is preliminary data.</text>
</comment>
<evidence type="ECO:0000313" key="1">
    <source>
        <dbReference type="EMBL" id="KAJ3655074.1"/>
    </source>
</evidence>